<dbReference type="InterPro" id="IPR038765">
    <property type="entry name" value="Papain-like_cys_pep_sf"/>
</dbReference>
<evidence type="ECO:0000256" key="2">
    <source>
        <dbReference type="ARBA" id="ARBA00022670"/>
    </source>
</evidence>
<feature type="region of interest" description="Disordered" evidence="5">
    <location>
        <begin position="129"/>
        <end position="161"/>
    </location>
</feature>
<feature type="signal peptide" evidence="6">
    <location>
        <begin position="1"/>
        <end position="28"/>
    </location>
</feature>
<evidence type="ECO:0000259" key="7">
    <source>
        <dbReference type="PROSITE" id="PS51935"/>
    </source>
</evidence>
<dbReference type="SUPFAM" id="SSF54001">
    <property type="entry name" value="Cysteine proteinases"/>
    <property type="match status" value="1"/>
</dbReference>
<dbReference type="Proteomes" id="UP000621492">
    <property type="component" value="Unassembled WGS sequence"/>
</dbReference>
<dbReference type="SUPFAM" id="SSF47090">
    <property type="entry name" value="PGBD-like"/>
    <property type="match status" value="1"/>
</dbReference>
<dbReference type="PANTHER" id="PTHR47053:SF1">
    <property type="entry name" value="MUREIN DD-ENDOPEPTIDASE MEPH-RELATED"/>
    <property type="match status" value="1"/>
</dbReference>
<keyword evidence="9" id="KW-1185">Reference proteome</keyword>
<dbReference type="AlphaFoldDB" id="A0A9W5X5M8"/>
<feature type="chain" id="PRO_5040817474" evidence="6">
    <location>
        <begin position="29"/>
        <end position="282"/>
    </location>
</feature>
<evidence type="ECO:0000256" key="6">
    <source>
        <dbReference type="SAM" id="SignalP"/>
    </source>
</evidence>
<dbReference type="InterPro" id="IPR036366">
    <property type="entry name" value="PGBDSf"/>
</dbReference>
<dbReference type="EMBL" id="BMJD01000011">
    <property type="protein sequence ID" value="GGB40616.1"/>
    <property type="molecule type" value="Genomic_DNA"/>
</dbReference>
<sequence length="282" mass="29766">MLNRNHSLKKYIVSTGFVTSLAFTPVVAGSVFAHGAAPNESTSQNNATVNEAAGNEEAAPAVTISSDLISAGDRGKAVTNVQSALNNHGYNLNVDGIFGPNTDNAVRDFQQDNALAVDGIVGPETKKALNTASNTEEEELTITEAPTQQTESATVNTSSSSASDVVSIAESLVGTPYLFGGTTPETGFDSSGFVNYVFEQVGISLDRTHAEMWENNGTPVDNPSPGDVVFFQNTYKDGVSHSGIYIGNNQMIHAGTEETGVEIASLDNSYWQSHYLGAKSFQ</sequence>
<evidence type="ECO:0000313" key="8">
    <source>
        <dbReference type="EMBL" id="GGB40616.1"/>
    </source>
</evidence>
<evidence type="ECO:0000256" key="1">
    <source>
        <dbReference type="ARBA" id="ARBA00007074"/>
    </source>
</evidence>
<dbReference type="InterPro" id="IPR051202">
    <property type="entry name" value="Peptidase_C40"/>
</dbReference>
<accession>A0A9W5X5M8</accession>
<feature type="compositionally biased region" description="Low complexity" evidence="5">
    <location>
        <begin position="150"/>
        <end position="161"/>
    </location>
</feature>
<proteinExistence type="inferred from homology"/>
<reference evidence="8" key="1">
    <citation type="journal article" date="2014" name="Int. J. Syst. Evol. Microbiol.">
        <title>Complete genome sequence of Corynebacterium casei LMG S-19264T (=DSM 44701T), isolated from a smear-ripened cheese.</title>
        <authorList>
            <consortium name="US DOE Joint Genome Institute (JGI-PGF)"/>
            <person name="Walter F."/>
            <person name="Albersmeier A."/>
            <person name="Kalinowski J."/>
            <person name="Ruckert C."/>
        </authorList>
    </citation>
    <scope>NUCLEOTIDE SEQUENCE</scope>
    <source>
        <strain evidence="8">CGMCC 1.15454</strain>
    </source>
</reference>
<reference evidence="8" key="2">
    <citation type="submission" date="2020-09" db="EMBL/GenBank/DDBJ databases">
        <authorList>
            <person name="Sun Q."/>
            <person name="Zhou Y."/>
        </authorList>
    </citation>
    <scope>NUCLEOTIDE SEQUENCE</scope>
    <source>
        <strain evidence="8">CGMCC 1.15454</strain>
    </source>
</reference>
<dbReference type="PROSITE" id="PS51935">
    <property type="entry name" value="NLPC_P60"/>
    <property type="match status" value="1"/>
</dbReference>
<dbReference type="GO" id="GO:0006508">
    <property type="term" value="P:proteolysis"/>
    <property type="evidence" value="ECO:0007669"/>
    <property type="project" value="UniProtKB-KW"/>
</dbReference>
<keyword evidence="6" id="KW-0732">Signal</keyword>
<gene>
    <name evidence="8" type="ORF">GCM10011409_17660</name>
</gene>
<comment type="similarity">
    <text evidence="1">Belongs to the peptidase C40 family.</text>
</comment>
<keyword evidence="3 8" id="KW-0378">Hydrolase</keyword>
<evidence type="ECO:0000313" key="9">
    <source>
        <dbReference type="Proteomes" id="UP000621492"/>
    </source>
</evidence>
<dbReference type="InterPro" id="IPR002477">
    <property type="entry name" value="Peptidoglycan-bd-like"/>
</dbReference>
<evidence type="ECO:0000256" key="4">
    <source>
        <dbReference type="ARBA" id="ARBA00022807"/>
    </source>
</evidence>
<comment type="caution">
    <text evidence="8">The sequence shown here is derived from an EMBL/GenBank/DDBJ whole genome shotgun (WGS) entry which is preliminary data.</text>
</comment>
<dbReference type="GO" id="GO:0008234">
    <property type="term" value="F:cysteine-type peptidase activity"/>
    <property type="evidence" value="ECO:0007669"/>
    <property type="project" value="UniProtKB-KW"/>
</dbReference>
<dbReference type="InterPro" id="IPR036365">
    <property type="entry name" value="PGBD-like_sf"/>
</dbReference>
<dbReference type="Gene3D" id="1.10.101.10">
    <property type="entry name" value="PGBD-like superfamily/PGBD"/>
    <property type="match status" value="1"/>
</dbReference>
<name>A0A9W5X5M8_9BACI</name>
<feature type="domain" description="NlpC/P60" evidence="7">
    <location>
        <begin position="159"/>
        <end position="282"/>
    </location>
</feature>
<dbReference type="Pfam" id="PF00877">
    <property type="entry name" value="NLPC_P60"/>
    <property type="match status" value="1"/>
</dbReference>
<dbReference type="RefSeq" id="WP_102415686.1">
    <property type="nucleotide sequence ID" value="NZ_BMJD01000011.1"/>
</dbReference>
<dbReference type="InterPro" id="IPR000064">
    <property type="entry name" value="NLP_P60_dom"/>
</dbReference>
<organism evidence="8 9">
    <name type="scientific">Lentibacillus populi</name>
    <dbReference type="NCBI Taxonomy" id="1827502"/>
    <lineage>
        <taxon>Bacteria</taxon>
        <taxon>Bacillati</taxon>
        <taxon>Bacillota</taxon>
        <taxon>Bacilli</taxon>
        <taxon>Bacillales</taxon>
        <taxon>Bacillaceae</taxon>
        <taxon>Lentibacillus</taxon>
    </lineage>
</organism>
<dbReference type="Gene3D" id="3.90.1720.10">
    <property type="entry name" value="endopeptidase domain like (from Nostoc punctiforme)"/>
    <property type="match status" value="1"/>
</dbReference>
<protein>
    <submittedName>
        <fullName evidence="8">Hydrolase</fullName>
    </submittedName>
</protein>
<evidence type="ECO:0000256" key="5">
    <source>
        <dbReference type="SAM" id="MobiDB-lite"/>
    </source>
</evidence>
<evidence type="ECO:0000256" key="3">
    <source>
        <dbReference type="ARBA" id="ARBA00022801"/>
    </source>
</evidence>
<keyword evidence="2" id="KW-0645">Protease</keyword>
<dbReference type="PANTHER" id="PTHR47053">
    <property type="entry name" value="MUREIN DD-ENDOPEPTIDASE MEPH-RELATED"/>
    <property type="match status" value="1"/>
</dbReference>
<keyword evidence="4" id="KW-0788">Thiol protease</keyword>
<dbReference type="Pfam" id="PF01471">
    <property type="entry name" value="PG_binding_1"/>
    <property type="match status" value="1"/>
</dbReference>